<dbReference type="GO" id="GO:0007188">
    <property type="term" value="P:adenylate cyclase-modulating G protein-coupled receptor signaling pathway"/>
    <property type="evidence" value="ECO:0007669"/>
    <property type="project" value="TreeGrafter"/>
</dbReference>
<comment type="caution">
    <text evidence="12">The sequence shown here is derived from an EMBL/GenBank/DDBJ whole genome shotgun (WGS) entry which is preliminary data.</text>
</comment>
<dbReference type="PANTHER" id="PTHR10218">
    <property type="entry name" value="GTP-BINDING PROTEIN ALPHA SUBUNIT"/>
    <property type="match status" value="1"/>
</dbReference>
<sequence length="391" mass="44631">MGLVCSKTSKKPAQVSPVNNNANNNIGQDKQPIKATETPQTENKENAPVAPIRAPTPILKNSTRPDGENNGNNVIITASNIPKTIKIGFLGTCESGKSTICQQARLLTKAAPHEMELRHRPAYIRQLLFTAMTCLLEHTKKIGYTIPVECQKYVDLIENNDNSAGLLIRKEEKEAFEKLWQEETIQNAYIRRAEVNMNDSVKYFFNNIHRFADLNFVPSQEDLVMLYVPTVGVRQESLEVNNQSFLIYDFSGRLMERKRWLSLYDTFDAIFYSIAISEFDQRFEDSSGKHSKLQYALDMFEQVCNEEKVKNVPIYVFLNETDVLAEKMERLELKAYFPDYNGSSEKDAVDFFSDYCIAKGKTRPGGVWVYPTVGINGKKTQRTLNDLFKKL</sequence>
<feature type="binding site" evidence="9">
    <location>
        <begin position="94"/>
        <end position="99"/>
    </location>
    <ligand>
        <name>GTP</name>
        <dbReference type="ChEBI" id="CHEBI:37565"/>
    </ligand>
</feature>
<evidence type="ECO:0000256" key="11">
    <source>
        <dbReference type="SAM" id="MobiDB-lite"/>
    </source>
</evidence>
<dbReference type="AlphaFoldDB" id="A0A811L5Y1"/>
<feature type="binding site" evidence="9">
    <location>
        <begin position="319"/>
        <end position="322"/>
    </location>
    <ligand>
        <name>GTP</name>
        <dbReference type="ChEBI" id="CHEBI:37565"/>
    </ligand>
</feature>
<evidence type="ECO:0000256" key="10">
    <source>
        <dbReference type="PIRSR" id="PIRSR601019-2"/>
    </source>
</evidence>
<dbReference type="SUPFAM" id="SSF52540">
    <property type="entry name" value="P-loop containing nucleoside triphosphate hydrolases"/>
    <property type="match status" value="1"/>
</dbReference>
<dbReference type="GO" id="GO:0005737">
    <property type="term" value="C:cytoplasm"/>
    <property type="evidence" value="ECO:0007669"/>
    <property type="project" value="TreeGrafter"/>
</dbReference>
<accession>A0A811L5Y1</accession>
<reference evidence="12" key="1">
    <citation type="submission" date="2020-09" db="EMBL/GenBank/DDBJ databases">
        <authorList>
            <person name="Kikuchi T."/>
        </authorList>
    </citation>
    <scope>NUCLEOTIDE SEQUENCE</scope>
    <source>
        <strain evidence="12">SH1</strain>
    </source>
</reference>
<gene>
    <name evidence="12" type="ORF">BOKJ2_LOCUS10297</name>
</gene>
<dbReference type="SUPFAM" id="SSF47895">
    <property type="entry name" value="Transducin (alpha subunit), insertion domain"/>
    <property type="match status" value="1"/>
</dbReference>
<dbReference type="EMBL" id="CAJFCW020000005">
    <property type="protein sequence ID" value="CAG9118130.1"/>
    <property type="molecule type" value="Genomic_DNA"/>
</dbReference>
<evidence type="ECO:0000256" key="4">
    <source>
        <dbReference type="ARBA" id="ARBA00022741"/>
    </source>
</evidence>
<dbReference type="Pfam" id="PF00503">
    <property type="entry name" value="G-alpha"/>
    <property type="match status" value="1"/>
</dbReference>
<dbReference type="GO" id="GO:0046872">
    <property type="term" value="F:metal ion binding"/>
    <property type="evidence" value="ECO:0007669"/>
    <property type="project" value="UniProtKB-KW"/>
</dbReference>
<keyword evidence="2" id="KW-0519">Myristate</keyword>
<dbReference type="InterPro" id="IPR001019">
    <property type="entry name" value="Gprotein_alpha_su"/>
</dbReference>
<keyword evidence="7" id="KW-0807">Transducer</keyword>
<dbReference type="Gene3D" id="3.40.50.300">
    <property type="entry name" value="P-loop containing nucleotide triphosphate hydrolases"/>
    <property type="match status" value="1"/>
</dbReference>
<dbReference type="Gene3D" id="1.10.400.10">
    <property type="entry name" value="GI Alpha 1, domain 2-like"/>
    <property type="match status" value="1"/>
</dbReference>
<dbReference type="GO" id="GO:0001664">
    <property type="term" value="F:G protein-coupled receptor binding"/>
    <property type="evidence" value="ECO:0007669"/>
    <property type="project" value="TreeGrafter"/>
</dbReference>
<dbReference type="PRINTS" id="PR00318">
    <property type="entry name" value="GPROTEINA"/>
</dbReference>
<dbReference type="PROSITE" id="PS51882">
    <property type="entry name" value="G_ALPHA"/>
    <property type="match status" value="1"/>
</dbReference>
<evidence type="ECO:0000256" key="5">
    <source>
        <dbReference type="ARBA" id="ARBA00023134"/>
    </source>
</evidence>
<evidence type="ECO:0000313" key="12">
    <source>
        <dbReference type="EMBL" id="CAD5223527.1"/>
    </source>
</evidence>
<evidence type="ECO:0000256" key="6">
    <source>
        <dbReference type="ARBA" id="ARBA00023139"/>
    </source>
</evidence>
<keyword evidence="8" id="KW-0449">Lipoprotein</keyword>
<protein>
    <submittedName>
        <fullName evidence="12">Uncharacterized protein</fullName>
    </submittedName>
</protein>
<organism evidence="12 13">
    <name type="scientific">Bursaphelenchus okinawaensis</name>
    <dbReference type="NCBI Taxonomy" id="465554"/>
    <lineage>
        <taxon>Eukaryota</taxon>
        <taxon>Metazoa</taxon>
        <taxon>Ecdysozoa</taxon>
        <taxon>Nematoda</taxon>
        <taxon>Chromadorea</taxon>
        <taxon>Rhabditida</taxon>
        <taxon>Tylenchina</taxon>
        <taxon>Tylenchomorpha</taxon>
        <taxon>Aphelenchoidea</taxon>
        <taxon>Aphelenchoididae</taxon>
        <taxon>Bursaphelenchus</taxon>
    </lineage>
</organism>
<comment type="subunit">
    <text evidence="1">G proteins are composed of 3 units; alpha, beta and gamma. The alpha chain contains the guanine nucleotide binding site.</text>
</comment>
<dbReference type="EMBL" id="CAJFDH010000005">
    <property type="protein sequence ID" value="CAD5223527.1"/>
    <property type="molecule type" value="Genomic_DNA"/>
</dbReference>
<feature type="binding site" evidence="10">
    <location>
        <position position="230"/>
    </location>
    <ligand>
        <name>Mg(2+)</name>
        <dbReference type="ChEBI" id="CHEBI:18420"/>
    </ligand>
</feature>
<dbReference type="FunFam" id="3.40.50.300:FF:000692">
    <property type="entry name" value="Guanine nucleotide-binding protein subunit alpha"/>
    <property type="match status" value="1"/>
</dbReference>
<evidence type="ECO:0000256" key="7">
    <source>
        <dbReference type="ARBA" id="ARBA00023224"/>
    </source>
</evidence>
<dbReference type="Proteomes" id="UP000614601">
    <property type="component" value="Unassembled WGS sequence"/>
</dbReference>
<feature type="region of interest" description="Disordered" evidence="11">
    <location>
        <begin position="1"/>
        <end position="48"/>
    </location>
</feature>
<keyword evidence="3 10" id="KW-0479">Metal-binding</keyword>
<dbReference type="PANTHER" id="PTHR10218:SF210">
    <property type="entry name" value="GUANINE NUCLEOTIDE-BINDING PROTEIN ALPHA-13 SUBUNIT"/>
    <property type="match status" value="1"/>
</dbReference>
<evidence type="ECO:0000256" key="1">
    <source>
        <dbReference type="ARBA" id="ARBA00011356"/>
    </source>
</evidence>
<keyword evidence="10" id="KW-0460">Magnesium</keyword>
<dbReference type="SMART" id="SM00275">
    <property type="entry name" value="G_alpha"/>
    <property type="match status" value="1"/>
</dbReference>
<dbReference type="GO" id="GO:0003924">
    <property type="term" value="F:GTPase activity"/>
    <property type="evidence" value="ECO:0007669"/>
    <property type="project" value="InterPro"/>
</dbReference>
<dbReference type="OrthoDB" id="5817230at2759"/>
<feature type="binding site" evidence="10">
    <location>
        <position position="98"/>
    </location>
    <ligand>
        <name>Mg(2+)</name>
        <dbReference type="ChEBI" id="CHEBI:18420"/>
    </ligand>
</feature>
<keyword evidence="13" id="KW-1185">Reference proteome</keyword>
<keyword evidence="4 9" id="KW-0547">Nucleotide-binding</keyword>
<keyword evidence="6" id="KW-0564">Palmitate</keyword>
<keyword evidence="5 9" id="KW-0342">GTP-binding</keyword>
<evidence type="ECO:0000256" key="2">
    <source>
        <dbReference type="ARBA" id="ARBA00022707"/>
    </source>
</evidence>
<dbReference type="GO" id="GO:0031683">
    <property type="term" value="F:G-protein beta/gamma-subunit complex binding"/>
    <property type="evidence" value="ECO:0007669"/>
    <property type="project" value="InterPro"/>
</dbReference>
<dbReference type="InterPro" id="IPR011025">
    <property type="entry name" value="GproteinA_insert"/>
</dbReference>
<dbReference type="GO" id="GO:0005834">
    <property type="term" value="C:heterotrimeric G-protein complex"/>
    <property type="evidence" value="ECO:0007669"/>
    <property type="project" value="TreeGrafter"/>
</dbReference>
<evidence type="ECO:0000256" key="3">
    <source>
        <dbReference type="ARBA" id="ARBA00022723"/>
    </source>
</evidence>
<dbReference type="InterPro" id="IPR027417">
    <property type="entry name" value="P-loop_NTPase"/>
</dbReference>
<name>A0A811L5Y1_9BILA</name>
<evidence type="ECO:0000313" key="13">
    <source>
        <dbReference type="Proteomes" id="UP000614601"/>
    </source>
</evidence>
<feature type="binding site" evidence="9">
    <location>
        <begin position="199"/>
        <end position="200"/>
    </location>
    <ligand>
        <name>GTP</name>
        <dbReference type="ChEBI" id="CHEBI:37565"/>
    </ligand>
</feature>
<evidence type="ECO:0000256" key="8">
    <source>
        <dbReference type="ARBA" id="ARBA00023288"/>
    </source>
</evidence>
<dbReference type="GO" id="GO:0005525">
    <property type="term" value="F:GTP binding"/>
    <property type="evidence" value="ECO:0007669"/>
    <property type="project" value="UniProtKB-KW"/>
</dbReference>
<evidence type="ECO:0000256" key="9">
    <source>
        <dbReference type="PIRSR" id="PIRSR601019-1"/>
    </source>
</evidence>
<proteinExistence type="predicted"/>
<dbReference type="Proteomes" id="UP000783686">
    <property type="component" value="Unassembled WGS sequence"/>
</dbReference>